<keyword evidence="1" id="KW-0472">Membrane</keyword>
<keyword evidence="1" id="KW-0812">Transmembrane</keyword>
<reference evidence="2 3" key="1">
    <citation type="journal article" date="2008" name="J. Bacteriol.">
        <title>The genome of Heliobacterium modesticaldum, a phototrophic representative of the Firmicutes containing the simplest photosynthetic apparatus.</title>
        <authorList>
            <person name="Sattley W.M."/>
            <person name="Madigan M.T."/>
            <person name="Swingley W.D."/>
            <person name="Cheung P.C."/>
            <person name="Clocksin K.M."/>
            <person name="Conrad A.L."/>
            <person name="Dejesa L.C."/>
            <person name="Honchak B.M."/>
            <person name="Jung D.O."/>
            <person name="Karbach L.E."/>
            <person name="Kurdoglu A."/>
            <person name="Lahiri S."/>
            <person name="Mastrian S.D."/>
            <person name="Page L.E."/>
            <person name="Taylor H.L."/>
            <person name="Wang Z.T."/>
            <person name="Raymond J."/>
            <person name="Chen M."/>
            <person name="Blankenship R.E."/>
            <person name="Touchman J.W."/>
        </authorList>
    </citation>
    <scope>NUCLEOTIDE SEQUENCE [LARGE SCALE GENOMIC DNA]</scope>
    <source>
        <strain evidence="3">ATCC 51547 / Ice1</strain>
    </source>
</reference>
<keyword evidence="3" id="KW-1185">Reference proteome</keyword>
<sequence>MMIPSLVARQGTGFFILSCYCFNGVCFNLFRCNLSLILIKINSAKEVENKMLGLHDPWIAGAYLLCIASTLLCVGYAYWGQHQGE</sequence>
<feature type="transmembrane region" description="Helical" evidence="1">
    <location>
        <begin position="12"/>
        <end position="38"/>
    </location>
</feature>
<feature type="transmembrane region" description="Helical" evidence="1">
    <location>
        <begin position="58"/>
        <end position="79"/>
    </location>
</feature>
<keyword evidence="1" id="KW-1133">Transmembrane helix</keyword>
<accession>B0TF35</accession>
<dbReference type="EMBL" id="CP000930">
    <property type="protein sequence ID" value="ABZ83018.1"/>
    <property type="molecule type" value="Genomic_DNA"/>
</dbReference>
<dbReference type="HOGENOM" id="CLU_2508162_0_0_9"/>
<dbReference type="KEGG" id="hmo:HM1_0401"/>
<protein>
    <submittedName>
        <fullName evidence="2">Uncharacterized protein</fullName>
    </submittedName>
</protein>
<organism evidence="2 3">
    <name type="scientific">Heliobacterium modesticaldum (strain ATCC 51547 / Ice1)</name>
    <dbReference type="NCBI Taxonomy" id="498761"/>
    <lineage>
        <taxon>Bacteria</taxon>
        <taxon>Bacillati</taxon>
        <taxon>Bacillota</taxon>
        <taxon>Clostridia</taxon>
        <taxon>Eubacteriales</taxon>
        <taxon>Heliobacteriaceae</taxon>
        <taxon>Heliomicrobium</taxon>
    </lineage>
</organism>
<dbReference type="AlphaFoldDB" id="B0TF35"/>
<dbReference type="Proteomes" id="UP000008550">
    <property type="component" value="Chromosome"/>
</dbReference>
<proteinExistence type="predicted"/>
<name>B0TF35_HELMI</name>
<gene>
    <name evidence="2" type="ORF">HM1_0401</name>
</gene>
<dbReference type="InterPro" id="IPR054615">
    <property type="entry name" value="Symport_access"/>
</dbReference>
<evidence type="ECO:0000256" key="1">
    <source>
        <dbReference type="SAM" id="Phobius"/>
    </source>
</evidence>
<dbReference type="NCBIfam" id="NF045580">
    <property type="entry name" value="symport_access"/>
    <property type="match status" value="1"/>
</dbReference>
<evidence type="ECO:0000313" key="2">
    <source>
        <dbReference type="EMBL" id="ABZ83018.1"/>
    </source>
</evidence>
<evidence type="ECO:0000313" key="3">
    <source>
        <dbReference type="Proteomes" id="UP000008550"/>
    </source>
</evidence>